<sequence length="340" mass="36402">MKSDGSLFFPVGDYLAGILTGTIVAAAVRGLVGPGFDMVLAMILGMVVGMGIHLVLGFVLGPLLGMFQTMVPGSWIGMYGGMLFAMRDSMSAGSSSWTSALGVGALFGAIAVAGVRFYDRILRGPVNGPAGGAPAADSPRTRQKWDAASRFFDRLTWADDQRFGPEKQRLFARAEGKLLFVGAGTGNDFRYLPSGLAVTAVDLSPAMLAQAARKAAGYELRGTLELREADVQRLPFPDGSFDQALAVCTFCSVPDPLAGLREVRRVLKPGGRFFLFEHVRSRIGPVGILLDTMTPLSRLVGPALNRETVSNVKAAGFRILREENVYLDIVKWIEAEKPNG</sequence>
<evidence type="ECO:0000256" key="1">
    <source>
        <dbReference type="SAM" id="Phobius"/>
    </source>
</evidence>
<dbReference type="GO" id="GO:0008757">
    <property type="term" value="F:S-adenosylmethionine-dependent methyltransferase activity"/>
    <property type="evidence" value="ECO:0007669"/>
    <property type="project" value="InterPro"/>
</dbReference>
<dbReference type="Pfam" id="PF08241">
    <property type="entry name" value="Methyltransf_11"/>
    <property type="match status" value="1"/>
</dbReference>
<feature type="transmembrane region" description="Helical" evidence="1">
    <location>
        <begin position="14"/>
        <end position="32"/>
    </location>
</feature>
<keyword evidence="1" id="KW-1133">Transmembrane helix</keyword>
<keyword evidence="4" id="KW-1185">Reference proteome</keyword>
<keyword evidence="3" id="KW-0489">Methyltransferase</keyword>
<dbReference type="Gene3D" id="3.40.50.150">
    <property type="entry name" value="Vaccinia Virus protein VP39"/>
    <property type="match status" value="1"/>
</dbReference>
<dbReference type="SUPFAM" id="SSF53335">
    <property type="entry name" value="S-adenosyl-L-methionine-dependent methyltransferases"/>
    <property type="match status" value="1"/>
</dbReference>
<gene>
    <name evidence="3" type="primary">ycgJ</name>
    <name evidence="3" type="ORF">MAMT_00791</name>
</gene>
<dbReference type="GO" id="GO:0032259">
    <property type="term" value="P:methylation"/>
    <property type="evidence" value="ECO:0007669"/>
    <property type="project" value="UniProtKB-KW"/>
</dbReference>
<dbReference type="EMBL" id="CABFVA020000030">
    <property type="protein sequence ID" value="VVM05791.1"/>
    <property type="molecule type" value="Genomic_DNA"/>
</dbReference>
<accession>A0A5E6M8A8</accession>
<dbReference type="EC" id="2.1.1.-" evidence="3"/>
<dbReference type="AlphaFoldDB" id="A0A5E6M8A8"/>
<dbReference type="PANTHER" id="PTHR45036">
    <property type="entry name" value="METHYLTRANSFERASE LIKE 7B"/>
    <property type="match status" value="1"/>
</dbReference>
<dbReference type="RefSeq" id="WP_246186512.1">
    <property type="nucleotide sequence ID" value="NZ_CABFVA020000030.1"/>
</dbReference>
<organism evidence="3 4">
    <name type="scientific">Methylacidimicrobium tartarophylax</name>
    <dbReference type="NCBI Taxonomy" id="1041768"/>
    <lineage>
        <taxon>Bacteria</taxon>
        <taxon>Pseudomonadati</taxon>
        <taxon>Verrucomicrobiota</taxon>
        <taxon>Methylacidimicrobium</taxon>
    </lineage>
</organism>
<dbReference type="PANTHER" id="PTHR45036:SF1">
    <property type="entry name" value="METHYLTRANSFERASE LIKE 7A"/>
    <property type="match status" value="1"/>
</dbReference>
<feature type="transmembrane region" description="Helical" evidence="1">
    <location>
        <begin position="66"/>
        <end position="85"/>
    </location>
</feature>
<dbReference type="InterPro" id="IPR013216">
    <property type="entry name" value="Methyltransf_11"/>
</dbReference>
<evidence type="ECO:0000313" key="3">
    <source>
        <dbReference type="EMBL" id="VVM05791.1"/>
    </source>
</evidence>
<dbReference type="CDD" id="cd02440">
    <property type="entry name" value="AdoMet_MTases"/>
    <property type="match status" value="1"/>
</dbReference>
<name>A0A5E6M8A8_9BACT</name>
<dbReference type="InterPro" id="IPR052356">
    <property type="entry name" value="Thiol_S-MT"/>
</dbReference>
<keyword evidence="1" id="KW-0812">Transmembrane</keyword>
<feature type="domain" description="Methyltransferase type 11" evidence="2">
    <location>
        <begin position="181"/>
        <end position="275"/>
    </location>
</feature>
<keyword evidence="1" id="KW-0472">Membrane</keyword>
<feature type="transmembrane region" description="Helical" evidence="1">
    <location>
        <begin position="97"/>
        <end position="118"/>
    </location>
</feature>
<proteinExistence type="predicted"/>
<keyword evidence="3" id="KW-0808">Transferase</keyword>
<feature type="transmembrane region" description="Helical" evidence="1">
    <location>
        <begin position="39"/>
        <end position="60"/>
    </location>
</feature>
<dbReference type="InterPro" id="IPR029063">
    <property type="entry name" value="SAM-dependent_MTases_sf"/>
</dbReference>
<protein>
    <submittedName>
        <fullName evidence="3">Putative methyltransferase YcgJ</fullName>
        <ecNumber evidence="3">2.1.1.-</ecNumber>
    </submittedName>
</protein>
<reference evidence="3 4" key="1">
    <citation type="submission" date="2019-09" db="EMBL/GenBank/DDBJ databases">
        <authorList>
            <person name="Cremers G."/>
        </authorList>
    </citation>
    <scope>NUCLEOTIDE SEQUENCE [LARGE SCALE GENOMIC DNA]</scope>
    <source>
        <strain evidence="3">4A</strain>
    </source>
</reference>
<dbReference type="Proteomes" id="UP000334923">
    <property type="component" value="Unassembled WGS sequence"/>
</dbReference>
<evidence type="ECO:0000313" key="4">
    <source>
        <dbReference type="Proteomes" id="UP000334923"/>
    </source>
</evidence>
<evidence type="ECO:0000259" key="2">
    <source>
        <dbReference type="Pfam" id="PF08241"/>
    </source>
</evidence>